<sequence>MSFELPQLVPPEGLREDGPDLIAQAMEQADAIRQQAYEEGYAAGVAEGRAASAPAAEALVGAAAGLEEMREHVADGLERGSVGLALRIAEQIIGAAVTVEPERVLEAIRGALRRLADRERVQILVNPEDLDIVRGAIEDIVSQLGGISAVDVQAERRVARGGAIVRTGEGDVDASIETKLTRAREVLEREFADS</sequence>
<keyword evidence="5" id="KW-0653">Protein transport</keyword>
<keyword evidence="9" id="KW-1185">Reference proteome</keyword>
<feature type="domain" description="Flagellar assembly protein FliH/Type III secretion system HrpE" evidence="7">
    <location>
        <begin position="58"/>
        <end position="182"/>
    </location>
</feature>
<keyword evidence="8" id="KW-0969">Cilium</keyword>
<dbReference type="RefSeq" id="WP_353865220.1">
    <property type="nucleotide sequence ID" value="NZ_CP088295.1"/>
</dbReference>
<dbReference type="Pfam" id="PF02108">
    <property type="entry name" value="FliH"/>
    <property type="match status" value="1"/>
</dbReference>
<keyword evidence="4" id="KW-1005">Bacterial flagellum biogenesis</keyword>
<name>A0ABY5PJB1_9ACTN</name>
<dbReference type="InterPro" id="IPR018035">
    <property type="entry name" value="Flagellar_FliH/T3SS_HrpE"/>
</dbReference>
<evidence type="ECO:0000256" key="3">
    <source>
        <dbReference type="ARBA" id="ARBA00022448"/>
    </source>
</evidence>
<evidence type="ECO:0000256" key="6">
    <source>
        <dbReference type="ARBA" id="ARBA00023225"/>
    </source>
</evidence>
<reference evidence="9" key="1">
    <citation type="submission" date="2021-11" db="EMBL/GenBank/DDBJ databases">
        <title>Cultivation dependent microbiological survey of springs from the worlds oldest radium mine currently devoted to the extraction of radon-saturated water.</title>
        <authorList>
            <person name="Kapinusova G."/>
            <person name="Smrhova T."/>
            <person name="Strejcek M."/>
            <person name="Suman J."/>
            <person name="Jani K."/>
            <person name="Pajer P."/>
            <person name="Uhlik O."/>
        </authorList>
    </citation>
    <scope>NUCLEOTIDE SEQUENCE [LARGE SCALE GENOMIC DNA]</scope>
    <source>
        <strain evidence="9">J379</strain>
    </source>
</reference>
<evidence type="ECO:0000256" key="4">
    <source>
        <dbReference type="ARBA" id="ARBA00022795"/>
    </source>
</evidence>
<proteinExistence type="inferred from homology"/>
<keyword evidence="3" id="KW-0813">Transport</keyword>
<protein>
    <submittedName>
        <fullName evidence="8">Flagellar assembly protein FliH</fullName>
    </submittedName>
</protein>
<evidence type="ECO:0000313" key="9">
    <source>
        <dbReference type="Proteomes" id="UP001058860"/>
    </source>
</evidence>
<gene>
    <name evidence="8" type="ORF">LRS13_04210</name>
</gene>
<keyword evidence="8" id="KW-0282">Flagellum</keyword>
<dbReference type="InterPro" id="IPR038495">
    <property type="entry name" value="ATPase_E_C"/>
</dbReference>
<evidence type="ECO:0000313" key="8">
    <source>
        <dbReference type="EMBL" id="UUY04742.1"/>
    </source>
</evidence>
<comment type="similarity">
    <text evidence="2">Belongs to the FliH family.</text>
</comment>
<evidence type="ECO:0000259" key="7">
    <source>
        <dbReference type="Pfam" id="PF02108"/>
    </source>
</evidence>
<dbReference type="PANTHER" id="PTHR34982:SF1">
    <property type="entry name" value="FLAGELLAR ASSEMBLY PROTEIN FLIH"/>
    <property type="match status" value="1"/>
</dbReference>
<dbReference type="Gene3D" id="3.30.2320.30">
    <property type="entry name" value="ATP synthase, E subunit, C-terminal"/>
    <property type="match status" value="1"/>
</dbReference>
<evidence type="ECO:0000256" key="5">
    <source>
        <dbReference type="ARBA" id="ARBA00022927"/>
    </source>
</evidence>
<organism evidence="8 9">
    <name type="scientific">Svornostia abyssi</name>
    <dbReference type="NCBI Taxonomy" id="2898438"/>
    <lineage>
        <taxon>Bacteria</taxon>
        <taxon>Bacillati</taxon>
        <taxon>Actinomycetota</taxon>
        <taxon>Thermoleophilia</taxon>
        <taxon>Solirubrobacterales</taxon>
        <taxon>Baekduiaceae</taxon>
        <taxon>Svornostia</taxon>
    </lineage>
</organism>
<evidence type="ECO:0000256" key="1">
    <source>
        <dbReference type="ARBA" id="ARBA00003041"/>
    </source>
</evidence>
<dbReference type="InterPro" id="IPR051472">
    <property type="entry name" value="T3SS_Stator/FliH"/>
</dbReference>
<dbReference type="EMBL" id="CP088295">
    <property type="protein sequence ID" value="UUY04742.1"/>
    <property type="molecule type" value="Genomic_DNA"/>
</dbReference>
<dbReference type="SUPFAM" id="SSF160527">
    <property type="entry name" value="V-type ATPase subunit E-like"/>
    <property type="match status" value="1"/>
</dbReference>
<keyword evidence="6" id="KW-1006">Bacterial flagellum protein export</keyword>
<dbReference type="Proteomes" id="UP001058860">
    <property type="component" value="Chromosome"/>
</dbReference>
<evidence type="ECO:0000256" key="2">
    <source>
        <dbReference type="ARBA" id="ARBA00006602"/>
    </source>
</evidence>
<accession>A0ABY5PJB1</accession>
<comment type="function">
    <text evidence="1">Needed for flagellar regrowth and assembly.</text>
</comment>
<dbReference type="PANTHER" id="PTHR34982">
    <property type="entry name" value="YOP PROTEINS TRANSLOCATION PROTEIN L"/>
    <property type="match status" value="1"/>
</dbReference>
<keyword evidence="8" id="KW-0966">Cell projection</keyword>